<reference evidence="1 2" key="1">
    <citation type="journal article" date="2014" name="PLoS Genet.">
        <title>Hidden diversity in honey bee gut symbionts detected by single-cell genomics.</title>
        <authorList>
            <person name="Engel P."/>
            <person name="Stepanauskas R."/>
            <person name="Moran N."/>
        </authorList>
    </citation>
    <scope>NUCLEOTIDE SEQUENCE [LARGE SCALE GENOMIC DNA]</scope>
    <source>
        <strain evidence="1 2">SCGC AB-598-J21</strain>
    </source>
</reference>
<sequence>MINELILLMNHKKILVNNEIQQYFTNIPEQKQYNIYFNLLTEKYALKFCSSLYPSTNIKECINRFLLTQYIPEEYGFKLSVDKGYLYDSPNLSDKTKIYLVRGDQIKLLSYKNNFYKIEYTSKENKIIKKWLHCSAINACISD</sequence>
<organism evidence="1 2">
    <name type="scientific">Snodgrassella alvi SCGC AB-598-J21</name>
    <dbReference type="NCBI Taxonomy" id="1385367"/>
    <lineage>
        <taxon>Bacteria</taxon>
        <taxon>Pseudomonadati</taxon>
        <taxon>Pseudomonadota</taxon>
        <taxon>Betaproteobacteria</taxon>
        <taxon>Neisseriales</taxon>
        <taxon>Neisseriaceae</taxon>
        <taxon>Snodgrassella</taxon>
    </lineage>
</organism>
<name>A0A074VZM7_9NEIS</name>
<evidence type="ECO:0000313" key="1">
    <source>
        <dbReference type="EMBL" id="KEQ00684.1"/>
    </source>
</evidence>
<dbReference type="EMBL" id="AVQL01000447">
    <property type="protein sequence ID" value="KEQ00684.1"/>
    <property type="molecule type" value="Genomic_DNA"/>
</dbReference>
<accession>A0A074VZM7</accession>
<evidence type="ECO:0000313" key="2">
    <source>
        <dbReference type="Proteomes" id="UP000027644"/>
    </source>
</evidence>
<comment type="caution">
    <text evidence="1">The sequence shown here is derived from an EMBL/GenBank/DDBJ whole genome shotgun (WGS) entry which is preliminary data.</text>
</comment>
<gene>
    <name evidence="1" type="ORF">SASC598J21_015880</name>
</gene>
<dbReference type="Proteomes" id="UP000027644">
    <property type="component" value="Unassembled WGS sequence"/>
</dbReference>
<dbReference type="AlphaFoldDB" id="A0A074VZM7"/>
<proteinExistence type="predicted"/>
<protein>
    <submittedName>
        <fullName evidence="1">Bacterial SH3 domain</fullName>
    </submittedName>
</protein>